<name>A0A8D2ZDR9_SCOMX</name>
<dbReference type="AlphaFoldDB" id="A0A8D2ZDR9"/>
<dbReference type="PANTHER" id="PTHR11471">
    <property type="entry name" value="TUMOR NECROSIS FACTOR FAMILY MEMBER"/>
    <property type="match status" value="1"/>
</dbReference>
<dbReference type="Proteomes" id="UP000694558">
    <property type="component" value="Chromosome 9"/>
</dbReference>
<evidence type="ECO:0000256" key="2">
    <source>
        <dbReference type="ARBA" id="ARBA00008670"/>
    </source>
</evidence>
<dbReference type="InterPro" id="IPR008983">
    <property type="entry name" value="Tumour_necrosis_fac-like_dom"/>
</dbReference>
<keyword evidence="4" id="KW-0472">Membrane</keyword>
<reference evidence="6" key="2">
    <citation type="submission" date="2025-08" db="UniProtKB">
        <authorList>
            <consortium name="Ensembl"/>
        </authorList>
    </citation>
    <scope>IDENTIFICATION</scope>
</reference>
<comment type="similarity">
    <text evidence="2">Belongs to the tumor necrosis factor family.</text>
</comment>
<evidence type="ECO:0000313" key="7">
    <source>
        <dbReference type="Proteomes" id="UP000694558"/>
    </source>
</evidence>
<reference evidence="6" key="1">
    <citation type="submission" date="2023-05" db="EMBL/GenBank/DDBJ databases">
        <title>High-quality long-read genome of Scophthalmus maximus.</title>
        <authorList>
            <person name="Lien S."/>
            <person name="Martinez P."/>
        </authorList>
    </citation>
    <scope>NUCLEOTIDE SEQUENCE [LARGE SCALE GENOMIC DNA]</scope>
</reference>
<dbReference type="InterPro" id="IPR006053">
    <property type="entry name" value="TNF"/>
</dbReference>
<dbReference type="SMART" id="SM00207">
    <property type="entry name" value="TNF"/>
    <property type="match status" value="1"/>
</dbReference>
<dbReference type="InterPro" id="IPR006052">
    <property type="entry name" value="TNF_dom"/>
</dbReference>
<dbReference type="Pfam" id="PF00229">
    <property type="entry name" value="TNF"/>
    <property type="match status" value="1"/>
</dbReference>
<comment type="subcellular location">
    <subcellularLocation>
        <location evidence="1">Membrane</location>
    </subcellularLocation>
</comment>
<dbReference type="GO" id="GO:0005615">
    <property type="term" value="C:extracellular space"/>
    <property type="evidence" value="ECO:0007669"/>
    <property type="project" value="UniProtKB-KW"/>
</dbReference>
<dbReference type="PROSITE" id="PS50049">
    <property type="entry name" value="THD_2"/>
    <property type="match status" value="1"/>
</dbReference>
<evidence type="ECO:0000256" key="3">
    <source>
        <dbReference type="ARBA" id="ARBA00022514"/>
    </source>
</evidence>
<proteinExistence type="inferred from homology"/>
<protein>
    <recommendedName>
        <fullName evidence="5">THD domain-containing protein</fullName>
    </recommendedName>
</protein>
<evidence type="ECO:0000259" key="5">
    <source>
        <dbReference type="PROSITE" id="PS50049"/>
    </source>
</evidence>
<keyword evidence="3" id="KW-0202">Cytokine</keyword>
<sequence>SLTPFIDLMTFPLRSNVHFIMFFKNFFIEGEYLEWESEKGNAHCRGGFNYSGGGLVVPRTAIYRVFLQVTYERRKECSGQLRLSNSVFFITESYKHNVLLLSSVDTVSSSLEHWRKSLYTAGSFHLEAGGRLRVTSSHRECVVDREELLFFGAEHLLFLQHQEST</sequence>
<dbReference type="GO" id="GO:0016020">
    <property type="term" value="C:membrane"/>
    <property type="evidence" value="ECO:0007669"/>
    <property type="project" value="UniProtKB-SubCell"/>
</dbReference>
<dbReference type="PRINTS" id="PR01234">
    <property type="entry name" value="TNECROSISFCT"/>
</dbReference>
<feature type="domain" description="THD" evidence="5">
    <location>
        <begin position="4"/>
        <end position="156"/>
    </location>
</feature>
<dbReference type="GO" id="GO:0005125">
    <property type="term" value="F:cytokine activity"/>
    <property type="evidence" value="ECO:0007669"/>
    <property type="project" value="UniProtKB-KW"/>
</dbReference>
<evidence type="ECO:0000256" key="1">
    <source>
        <dbReference type="ARBA" id="ARBA00004370"/>
    </source>
</evidence>
<accession>A0A8D2ZDR9</accession>
<dbReference type="SUPFAM" id="SSF49842">
    <property type="entry name" value="TNF-like"/>
    <property type="match status" value="1"/>
</dbReference>
<dbReference type="Ensembl" id="ENSSMAT00000000595.2">
    <property type="protein sequence ID" value="ENSSMAP00000000576.2"/>
    <property type="gene ID" value="ENSSMAG00000000373.2"/>
</dbReference>
<dbReference type="PANTHER" id="PTHR11471:SF24">
    <property type="entry name" value="TUMOR NECROSIS FACTOR LIGAND SUPERFAMILY MEMBER 15"/>
    <property type="match status" value="1"/>
</dbReference>
<organism evidence="6 7">
    <name type="scientific">Scophthalmus maximus</name>
    <name type="common">Turbot</name>
    <name type="synonym">Psetta maxima</name>
    <dbReference type="NCBI Taxonomy" id="52904"/>
    <lineage>
        <taxon>Eukaryota</taxon>
        <taxon>Metazoa</taxon>
        <taxon>Chordata</taxon>
        <taxon>Craniata</taxon>
        <taxon>Vertebrata</taxon>
        <taxon>Euteleostomi</taxon>
        <taxon>Actinopterygii</taxon>
        <taxon>Neopterygii</taxon>
        <taxon>Teleostei</taxon>
        <taxon>Neoteleostei</taxon>
        <taxon>Acanthomorphata</taxon>
        <taxon>Carangaria</taxon>
        <taxon>Pleuronectiformes</taxon>
        <taxon>Pleuronectoidei</taxon>
        <taxon>Scophthalmidae</taxon>
        <taxon>Scophthalmus</taxon>
    </lineage>
</organism>
<dbReference type="GO" id="GO:0006955">
    <property type="term" value="P:immune response"/>
    <property type="evidence" value="ECO:0007669"/>
    <property type="project" value="InterPro"/>
</dbReference>
<dbReference type="Gene3D" id="2.60.120.40">
    <property type="match status" value="1"/>
</dbReference>
<dbReference type="GeneTree" id="ENSGT00940000171469"/>
<evidence type="ECO:0000313" key="6">
    <source>
        <dbReference type="Ensembl" id="ENSSMAP00000000576.2"/>
    </source>
</evidence>
<evidence type="ECO:0000256" key="4">
    <source>
        <dbReference type="ARBA" id="ARBA00023136"/>
    </source>
</evidence>
<dbReference type="GO" id="GO:0005164">
    <property type="term" value="F:tumor necrosis factor receptor binding"/>
    <property type="evidence" value="ECO:0007669"/>
    <property type="project" value="InterPro"/>
</dbReference>